<keyword evidence="2" id="KW-0808">Transferase</keyword>
<protein>
    <submittedName>
        <fullName evidence="2">Glycosyltransferase</fullName>
        <ecNumber evidence="2">2.4.-.-</ecNumber>
    </submittedName>
</protein>
<gene>
    <name evidence="2" type="ORF">ACFSW8_04210</name>
</gene>
<dbReference type="EMBL" id="JBHUJB010000020">
    <property type="protein sequence ID" value="MFD2158098.1"/>
    <property type="molecule type" value="Genomic_DNA"/>
</dbReference>
<dbReference type="RefSeq" id="WP_377177537.1">
    <property type="nucleotide sequence ID" value="NZ_JBHUJB010000020.1"/>
</dbReference>
<proteinExistence type="predicted"/>
<organism evidence="2 3">
    <name type="scientific">Rubritalea tangerina</name>
    <dbReference type="NCBI Taxonomy" id="430798"/>
    <lineage>
        <taxon>Bacteria</taxon>
        <taxon>Pseudomonadati</taxon>
        <taxon>Verrucomicrobiota</taxon>
        <taxon>Verrucomicrobiia</taxon>
        <taxon>Verrucomicrobiales</taxon>
        <taxon>Rubritaleaceae</taxon>
        <taxon>Rubritalea</taxon>
    </lineage>
</organism>
<name>A0ABW4Z7Y8_9BACT</name>
<dbReference type="Gene3D" id="3.90.550.10">
    <property type="entry name" value="Spore Coat Polysaccharide Biosynthesis Protein SpsA, Chain A"/>
    <property type="match status" value="1"/>
</dbReference>
<dbReference type="SUPFAM" id="SSF51445">
    <property type="entry name" value="(Trans)glycosidases"/>
    <property type="match status" value="1"/>
</dbReference>
<dbReference type="Gene3D" id="3.20.20.80">
    <property type="entry name" value="Glycosidases"/>
    <property type="match status" value="1"/>
</dbReference>
<dbReference type="InterPro" id="IPR029044">
    <property type="entry name" value="Nucleotide-diphossugar_trans"/>
</dbReference>
<sequence length="703" mass="78007">MSIVLREETQRLGVDGKFFTIDGERCFLRLVSYGPFPDGAIDHCEELKRVAASGWDGIRVYDAPSEELLDAALEYGLIVLVGLSWEWERVFLGSGGSGFWENTKREVLDQLAQWGGHAAVAGCFVANEIRSDIARWVGVEQARAGIEEIIELVKVAEPRLLVAYASYPSSEYLEPRNADFTAMNIYLEDEGAYRGYLKRLHHIAGDRPVLVSEFGGDSLSLGEEGQREILAWGLSGAQHEGMAGWTCFSWSDLWLNGGALVEDWAFGLVRAKGEEKPAYSVLEAASAFDFPMPMVSVIICVYNGVGRIGAAIASLENLNYPKYEVIVVDDGSTDGTRELLAECDGVRVVEAAHGGLSVARNLGAEAARGEILSYIDDDCEVDADYLFWLAKGYSRGEWAACGGPNIPPPPMGEDEAVVISAPGAPSHVMIDDVEAEHIPGCHLSVSRAAFDAIGGFRAQYRTAGDDVDFCWRLRAAGFKIGFHGASFVWHRRRTTVGRYLKQQWGYGRAEALLIKDHPEKFGAHGIRWEGSVYVGAASGVTDGTVIYHGPSGGAAYQMFWARVMPSRLLDRRFRDIRARLKLGLAEVMQPWLRAAARMHYAGQWGRLFRRFSGKTKKEKEGGVREFYVDAKRRAKCVELLRNEGWLDCGDYEGWDLERAGSRLLVVEEWWGEGKSFCRIRLSSELKHAFTLEREVQAICLRGR</sequence>
<comment type="caution">
    <text evidence="2">The sequence shown here is derived from an EMBL/GenBank/DDBJ whole genome shotgun (WGS) entry which is preliminary data.</text>
</comment>
<dbReference type="InterPro" id="IPR050834">
    <property type="entry name" value="Glycosyltransf_2"/>
</dbReference>
<dbReference type="InterPro" id="IPR017853">
    <property type="entry name" value="GH"/>
</dbReference>
<keyword evidence="3" id="KW-1185">Reference proteome</keyword>
<dbReference type="Pfam" id="PF00535">
    <property type="entry name" value="Glycos_transf_2"/>
    <property type="match status" value="1"/>
</dbReference>
<dbReference type="PANTHER" id="PTHR43685:SF3">
    <property type="entry name" value="SLR2126 PROTEIN"/>
    <property type="match status" value="1"/>
</dbReference>
<dbReference type="GO" id="GO:0016757">
    <property type="term" value="F:glycosyltransferase activity"/>
    <property type="evidence" value="ECO:0007669"/>
    <property type="project" value="UniProtKB-KW"/>
</dbReference>
<dbReference type="SUPFAM" id="SSF53448">
    <property type="entry name" value="Nucleotide-diphospho-sugar transferases"/>
    <property type="match status" value="1"/>
</dbReference>
<dbReference type="Proteomes" id="UP001597389">
    <property type="component" value="Unassembled WGS sequence"/>
</dbReference>
<dbReference type="PANTHER" id="PTHR43685">
    <property type="entry name" value="GLYCOSYLTRANSFERASE"/>
    <property type="match status" value="1"/>
</dbReference>
<keyword evidence="2" id="KW-0328">Glycosyltransferase</keyword>
<feature type="domain" description="Glycosyltransferase 2-like" evidence="1">
    <location>
        <begin position="296"/>
        <end position="395"/>
    </location>
</feature>
<evidence type="ECO:0000313" key="3">
    <source>
        <dbReference type="Proteomes" id="UP001597389"/>
    </source>
</evidence>
<evidence type="ECO:0000313" key="2">
    <source>
        <dbReference type="EMBL" id="MFD2158098.1"/>
    </source>
</evidence>
<dbReference type="EC" id="2.4.-.-" evidence="2"/>
<evidence type="ECO:0000259" key="1">
    <source>
        <dbReference type="Pfam" id="PF00535"/>
    </source>
</evidence>
<reference evidence="3" key="1">
    <citation type="journal article" date="2019" name="Int. J. Syst. Evol. Microbiol.">
        <title>The Global Catalogue of Microorganisms (GCM) 10K type strain sequencing project: providing services to taxonomists for standard genome sequencing and annotation.</title>
        <authorList>
            <consortium name="The Broad Institute Genomics Platform"/>
            <consortium name="The Broad Institute Genome Sequencing Center for Infectious Disease"/>
            <person name="Wu L."/>
            <person name="Ma J."/>
        </authorList>
    </citation>
    <scope>NUCLEOTIDE SEQUENCE [LARGE SCALE GENOMIC DNA]</scope>
    <source>
        <strain evidence="3">CCUG 57942</strain>
    </source>
</reference>
<dbReference type="InterPro" id="IPR001173">
    <property type="entry name" value="Glyco_trans_2-like"/>
</dbReference>
<accession>A0ABW4Z7Y8</accession>